<keyword evidence="2" id="KW-1185">Reference proteome</keyword>
<organism evidence="1 2">
    <name type="scientific">Oldenlandia corymbosa var. corymbosa</name>
    <dbReference type="NCBI Taxonomy" id="529605"/>
    <lineage>
        <taxon>Eukaryota</taxon>
        <taxon>Viridiplantae</taxon>
        <taxon>Streptophyta</taxon>
        <taxon>Embryophyta</taxon>
        <taxon>Tracheophyta</taxon>
        <taxon>Spermatophyta</taxon>
        <taxon>Magnoliopsida</taxon>
        <taxon>eudicotyledons</taxon>
        <taxon>Gunneridae</taxon>
        <taxon>Pentapetalae</taxon>
        <taxon>asterids</taxon>
        <taxon>lamiids</taxon>
        <taxon>Gentianales</taxon>
        <taxon>Rubiaceae</taxon>
        <taxon>Rubioideae</taxon>
        <taxon>Spermacoceae</taxon>
        <taxon>Hedyotis-Oldenlandia complex</taxon>
        <taxon>Oldenlandia</taxon>
    </lineage>
</organism>
<sequence length="187" mass="21349">MAPRQKVAAEKINNKKLGFGVLQEAPAPLPQPPVIQQKTAQKELRTKFDLALLFSEATWNFFERTRNRPVIVERGVDTDSAPALYISLYRWARLANPLMEPRMNAVRKCYSNLTEAEGDVVYVRGRNVDISPATIRTTWSLPTVEIDLDKALTDMHKDKSLVDVFLNELYEDENSDLMWELTKKGTP</sequence>
<name>A0AAV1D675_OLDCO</name>
<dbReference type="EMBL" id="OX459121">
    <property type="protein sequence ID" value="CAI9103098.1"/>
    <property type="molecule type" value="Genomic_DNA"/>
</dbReference>
<protein>
    <submittedName>
        <fullName evidence="1">OLC1v1001532C1</fullName>
    </submittedName>
</protein>
<reference evidence="1" key="1">
    <citation type="submission" date="2023-03" db="EMBL/GenBank/DDBJ databases">
        <authorList>
            <person name="Julca I."/>
        </authorList>
    </citation>
    <scope>NUCLEOTIDE SEQUENCE</scope>
</reference>
<gene>
    <name evidence="1" type="ORF">OLC1_LOCUS12324</name>
</gene>
<proteinExistence type="predicted"/>
<dbReference type="Proteomes" id="UP001161247">
    <property type="component" value="Chromosome 4"/>
</dbReference>
<dbReference type="AlphaFoldDB" id="A0AAV1D675"/>
<evidence type="ECO:0000313" key="2">
    <source>
        <dbReference type="Proteomes" id="UP001161247"/>
    </source>
</evidence>
<accession>A0AAV1D675</accession>
<evidence type="ECO:0000313" key="1">
    <source>
        <dbReference type="EMBL" id="CAI9103098.1"/>
    </source>
</evidence>